<dbReference type="GO" id="GO:0032782">
    <property type="term" value="P:bile acid secretion"/>
    <property type="evidence" value="ECO:0007669"/>
    <property type="project" value="Ensembl"/>
</dbReference>
<keyword evidence="2" id="KW-1133">Transmembrane helix</keyword>
<feature type="region of interest" description="Disordered" evidence="1">
    <location>
        <begin position="62"/>
        <end position="88"/>
    </location>
</feature>
<proteinExistence type="predicted"/>
<dbReference type="Proteomes" id="UP000886700">
    <property type="component" value="Unplaced"/>
</dbReference>
<dbReference type="InterPro" id="IPR029387">
    <property type="entry name" value="OSTbeta"/>
</dbReference>
<dbReference type="RefSeq" id="XP_005075593.1">
    <property type="nucleotide sequence ID" value="XM_005075536.4"/>
</dbReference>
<name>A0A1U7QY80_MESAU</name>
<reference evidence="4" key="1">
    <citation type="submission" date="2025-08" db="UniProtKB">
        <authorList>
            <consortium name="RefSeq"/>
        </authorList>
    </citation>
    <scope>IDENTIFICATION</scope>
    <source>
        <tissue evidence="4">Liver</tissue>
    </source>
</reference>
<dbReference type="InterPro" id="IPR052678">
    <property type="entry name" value="OST-beta_subunit"/>
</dbReference>
<organism evidence="3 4">
    <name type="scientific">Mesocricetus auratus</name>
    <name type="common">Golden hamster</name>
    <dbReference type="NCBI Taxonomy" id="10036"/>
    <lineage>
        <taxon>Eukaryota</taxon>
        <taxon>Metazoa</taxon>
        <taxon>Chordata</taxon>
        <taxon>Craniata</taxon>
        <taxon>Vertebrata</taxon>
        <taxon>Euteleostomi</taxon>
        <taxon>Mammalia</taxon>
        <taxon>Eutheria</taxon>
        <taxon>Euarchontoglires</taxon>
        <taxon>Glires</taxon>
        <taxon>Rodentia</taxon>
        <taxon>Myomorpha</taxon>
        <taxon>Muroidea</taxon>
        <taxon>Cricetidae</taxon>
        <taxon>Cricetinae</taxon>
        <taxon>Mesocricetus</taxon>
    </lineage>
</organism>
<evidence type="ECO:0000256" key="2">
    <source>
        <dbReference type="SAM" id="Phobius"/>
    </source>
</evidence>
<dbReference type="Pfam" id="PF15048">
    <property type="entry name" value="OSTbeta"/>
    <property type="match status" value="1"/>
</dbReference>
<dbReference type="GO" id="GO:0070863">
    <property type="term" value="P:positive regulation of protein exit from endoplasmic reticulum"/>
    <property type="evidence" value="ECO:0007669"/>
    <property type="project" value="Ensembl"/>
</dbReference>
<dbReference type="GO" id="GO:0016323">
    <property type="term" value="C:basolateral plasma membrane"/>
    <property type="evidence" value="ECO:0007669"/>
    <property type="project" value="Ensembl"/>
</dbReference>
<dbReference type="eggNOG" id="ENOG502S380">
    <property type="taxonomic scope" value="Eukaryota"/>
</dbReference>
<feature type="transmembrane region" description="Helical" evidence="2">
    <location>
        <begin position="34"/>
        <end position="53"/>
    </location>
</feature>
<dbReference type="KEGG" id="maua:101825227"/>
<keyword evidence="3" id="KW-1185">Reference proteome</keyword>
<gene>
    <name evidence="4" type="primary">Slc51b</name>
</gene>
<dbReference type="GO" id="GO:0090314">
    <property type="term" value="P:positive regulation of protein targeting to membrane"/>
    <property type="evidence" value="ECO:0007669"/>
    <property type="project" value="Ensembl"/>
</dbReference>
<evidence type="ECO:0000256" key="1">
    <source>
        <dbReference type="SAM" id="MobiDB-lite"/>
    </source>
</evidence>
<protein>
    <submittedName>
        <fullName evidence="4">Organic solute transporter subunit beta</fullName>
    </submittedName>
</protein>
<sequence length="130" mass="14779">MDHSVEGAAVSPEVPQELLEEMIWVFRVEDAAPWNYSILVLAVLVAVVSLFLLRRSILANRNRKKQTQDKETPEALHLDDSRMKENSSLSNLRETLMLISEKPDLPPGEPELNERDARSVFLPDPQETES</sequence>
<dbReference type="AlphaFoldDB" id="A0A1U7QY80"/>
<dbReference type="CTD" id="123264"/>
<dbReference type="GeneID" id="101825227"/>
<dbReference type="PANTHER" id="PTHR36129:SF1">
    <property type="entry name" value="ORGANIC SOLUTE TRANSPORTER SUBUNIT BETA"/>
    <property type="match status" value="1"/>
</dbReference>
<feature type="region of interest" description="Disordered" evidence="1">
    <location>
        <begin position="100"/>
        <end position="130"/>
    </location>
</feature>
<evidence type="ECO:0000313" key="4">
    <source>
        <dbReference type="RefSeq" id="XP_005075593.1"/>
    </source>
</evidence>
<feature type="compositionally biased region" description="Basic and acidic residues" evidence="1">
    <location>
        <begin position="66"/>
        <end position="85"/>
    </location>
</feature>
<dbReference type="OrthoDB" id="9899510at2759"/>
<keyword evidence="2" id="KW-0812">Transmembrane</keyword>
<accession>A0A1U7QY80</accession>
<dbReference type="STRING" id="10036.ENSMAUP00000017287"/>
<dbReference type="GO" id="GO:0031647">
    <property type="term" value="P:regulation of protein stability"/>
    <property type="evidence" value="ECO:0007669"/>
    <property type="project" value="Ensembl"/>
</dbReference>
<keyword evidence="2" id="KW-0472">Membrane</keyword>
<dbReference type="GO" id="GO:0032991">
    <property type="term" value="C:protein-containing complex"/>
    <property type="evidence" value="ECO:0007669"/>
    <property type="project" value="Ensembl"/>
</dbReference>
<dbReference type="GO" id="GO:0015125">
    <property type="term" value="F:bile acid transmembrane transporter activity"/>
    <property type="evidence" value="ECO:0007669"/>
    <property type="project" value="Ensembl"/>
</dbReference>
<dbReference type="GO" id="GO:0046982">
    <property type="term" value="F:protein heterodimerization activity"/>
    <property type="evidence" value="ECO:0007669"/>
    <property type="project" value="Ensembl"/>
</dbReference>
<evidence type="ECO:0000313" key="3">
    <source>
        <dbReference type="Proteomes" id="UP000886700"/>
    </source>
</evidence>
<dbReference type="PANTHER" id="PTHR36129">
    <property type="entry name" value="ORGANIC SOLUTE TRANSPORTER SUBUNIT BETA-RELATED"/>
    <property type="match status" value="1"/>
</dbReference>